<gene>
    <name evidence="5" type="ORF">P3H78_32330</name>
</gene>
<dbReference type="PRINTS" id="PR00502">
    <property type="entry name" value="NUDIXFAMILY"/>
</dbReference>
<feature type="region of interest" description="Disordered" evidence="3">
    <location>
        <begin position="1"/>
        <end position="27"/>
    </location>
</feature>
<dbReference type="InterPro" id="IPR000086">
    <property type="entry name" value="NUDIX_hydrolase_dom"/>
</dbReference>
<keyword evidence="2 5" id="KW-0378">Hydrolase</keyword>
<reference evidence="5 6" key="1">
    <citation type="submission" date="2023-03" db="EMBL/GenBank/DDBJ databases">
        <title>Draft genome sequence of Streptomyces sp. K1PA1 isolated from peat swamp forest in Thailand.</title>
        <authorList>
            <person name="Klaysubun C."/>
            <person name="Duangmal K."/>
        </authorList>
    </citation>
    <scope>NUCLEOTIDE SEQUENCE [LARGE SCALE GENOMIC DNA]</scope>
    <source>
        <strain evidence="5 6">K1PA1</strain>
    </source>
</reference>
<dbReference type="Gene3D" id="3.90.79.10">
    <property type="entry name" value="Nucleoside Triphosphate Pyrophosphohydrolase"/>
    <property type="match status" value="1"/>
</dbReference>
<dbReference type="InterPro" id="IPR015797">
    <property type="entry name" value="NUDIX_hydrolase-like_dom_sf"/>
</dbReference>
<evidence type="ECO:0000256" key="3">
    <source>
        <dbReference type="SAM" id="MobiDB-lite"/>
    </source>
</evidence>
<name>A0ABT6AFF3_9ACTN</name>
<proteinExistence type="predicted"/>
<organism evidence="5 6">
    <name type="scientific">Streptomyces tropicalis</name>
    <dbReference type="NCBI Taxonomy" id="3034234"/>
    <lineage>
        <taxon>Bacteria</taxon>
        <taxon>Bacillati</taxon>
        <taxon>Actinomycetota</taxon>
        <taxon>Actinomycetes</taxon>
        <taxon>Kitasatosporales</taxon>
        <taxon>Streptomycetaceae</taxon>
        <taxon>Streptomyces</taxon>
    </lineage>
</organism>
<dbReference type="SUPFAM" id="SSF55811">
    <property type="entry name" value="Nudix"/>
    <property type="match status" value="1"/>
</dbReference>
<dbReference type="CDD" id="cd03424">
    <property type="entry name" value="NUDIX_ADPRase_Nudt5_UGPPase_Nudt14"/>
    <property type="match status" value="1"/>
</dbReference>
<accession>A0ABT6AFF3</accession>
<dbReference type="PANTHER" id="PTHR11839">
    <property type="entry name" value="UDP/ADP-SUGAR PYROPHOSPHATASE"/>
    <property type="match status" value="1"/>
</dbReference>
<keyword evidence="6" id="KW-1185">Reference proteome</keyword>
<dbReference type="RefSeq" id="WP_276112750.1">
    <property type="nucleotide sequence ID" value="NZ_JARJBB010000050.1"/>
</dbReference>
<dbReference type="Proteomes" id="UP001221150">
    <property type="component" value="Unassembled WGS sequence"/>
</dbReference>
<evidence type="ECO:0000313" key="5">
    <source>
        <dbReference type="EMBL" id="MDF3303213.1"/>
    </source>
</evidence>
<feature type="domain" description="Nudix hydrolase" evidence="4">
    <location>
        <begin position="78"/>
        <end position="207"/>
    </location>
</feature>
<protein>
    <submittedName>
        <fullName evidence="5">NUDIX hydrolase</fullName>
    </submittedName>
</protein>
<evidence type="ECO:0000256" key="2">
    <source>
        <dbReference type="ARBA" id="ARBA00022801"/>
    </source>
</evidence>
<dbReference type="EMBL" id="JARJBB010000050">
    <property type="protein sequence ID" value="MDF3303213.1"/>
    <property type="molecule type" value="Genomic_DNA"/>
</dbReference>
<comment type="caution">
    <text evidence="5">The sequence shown here is derived from an EMBL/GenBank/DDBJ whole genome shotgun (WGS) entry which is preliminary data.</text>
</comment>
<comment type="cofactor">
    <cofactor evidence="1">
        <name>Mg(2+)</name>
        <dbReference type="ChEBI" id="CHEBI:18420"/>
    </cofactor>
</comment>
<dbReference type="PROSITE" id="PS51462">
    <property type="entry name" value="NUDIX"/>
    <property type="match status" value="1"/>
</dbReference>
<dbReference type="PANTHER" id="PTHR11839:SF18">
    <property type="entry name" value="NUDIX HYDROLASE DOMAIN-CONTAINING PROTEIN"/>
    <property type="match status" value="1"/>
</dbReference>
<sequence length="220" mass="24289">MRSNNHPAADGQEANLPGTQGAESEAVALSPGTMPLEDRSTAWQVHGETPIYDSEWIRLTSCDVETPDGQRFDHHKVVLKAAAVVAMVDKDERVYMMWRHRFPSNIWNWELPGGLLDPGESADDAGKRELLEESGFVVDGAFEHVASFEPMIGMVTSPHDIYIARDVRKVAEPTEVNEAQRVAWIPLDDMLGLIAQGKIANSGTLVAVLYLLATRKGQDR</sequence>
<dbReference type="Pfam" id="PF00293">
    <property type="entry name" value="NUDIX"/>
    <property type="match status" value="1"/>
</dbReference>
<evidence type="ECO:0000313" key="6">
    <source>
        <dbReference type="Proteomes" id="UP001221150"/>
    </source>
</evidence>
<evidence type="ECO:0000259" key="4">
    <source>
        <dbReference type="PROSITE" id="PS51462"/>
    </source>
</evidence>
<evidence type="ECO:0000256" key="1">
    <source>
        <dbReference type="ARBA" id="ARBA00001946"/>
    </source>
</evidence>
<dbReference type="GO" id="GO:0016787">
    <property type="term" value="F:hydrolase activity"/>
    <property type="evidence" value="ECO:0007669"/>
    <property type="project" value="UniProtKB-KW"/>
</dbReference>
<dbReference type="InterPro" id="IPR020476">
    <property type="entry name" value="Nudix_hydrolase"/>
</dbReference>